<keyword evidence="2" id="KW-1185">Reference proteome</keyword>
<dbReference type="Proteomes" id="UP001204772">
    <property type="component" value="Unassembled WGS sequence"/>
</dbReference>
<dbReference type="RefSeq" id="WP_253532066.1">
    <property type="nucleotide sequence ID" value="NZ_JAMZEL010000014.1"/>
</dbReference>
<name>A0ABT1FUY2_9BACT</name>
<proteinExistence type="predicted"/>
<evidence type="ECO:0000313" key="2">
    <source>
        <dbReference type="Proteomes" id="UP001204772"/>
    </source>
</evidence>
<evidence type="ECO:0000313" key="1">
    <source>
        <dbReference type="EMBL" id="MCP1385575.1"/>
    </source>
</evidence>
<dbReference type="EMBL" id="JAMZEL010000014">
    <property type="protein sequence ID" value="MCP1385575.1"/>
    <property type="molecule type" value="Genomic_DNA"/>
</dbReference>
<organism evidence="1 2">
    <name type="scientific">Runella salmonicolor</name>
    <dbReference type="NCBI Taxonomy" id="2950278"/>
    <lineage>
        <taxon>Bacteria</taxon>
        <taxon>Pseudomonadati</taxon>
        <taxon>Bacteroidota</taxon>
        <taxon>Cytophagia</taxon>
        <taxon>Cytophagales</taxon>
        <taxon>Spirosomataceae</taxon>
        <taxon>Runella</taxon>
    </lineage>
</organism>
<sequence>MPPVYRIIARSFAPFGEFGHFLGWGESGIGGFEGDNRGFSNDLNASSRIKSTLSFTLLPAHYIGDIVHSDRSEGRGFSPVVVSGLTGFLCDVIGTTGEVFRQRDIVQCRERDYEWREWLRPTVTSREFSSGSSSFSIRGDTITMSQIYHGSNPLVDVFAGDIDVSHNFTITRNMVGDRLSSIYIQGRLSGDRFPFAEVLLADSDDNVILLHTYRTDWGPNTGPVVALPFDGRADMGSYGVNVNLNSRGRITGVSIADANAHTMRTIERSLTISEWNGRFMVR</sequence>
<reference evidence="1 2" key="1">
    <citation type="submission" date="2022-06" db="EMBL/GenBank/DDBJ databases">
        <title>Runella sp. S5 genome sequencing.</title>
        <authorList>
            <person name="Park S."/>
        </authorList>
    </citation>
    <scope>NUCLEOTIDE SEQUENCE [LARGE SCALE GENOMIC DNA]</scope>
    <source>
        <strain evidence="1 2">S5</strain>
    </source>
</reference>
<comment type="caution">
    <text evidence="1">The sequence shown here is derived from an EMBL/GenBank/DDBJ whole genome shotgun (WGS) entry which is preliminary data.</text>
</comment>
<accession>A0ABT1FUY2</accession>
<gene>
    <name evidence="1" type="ORF">NCI00_24270</name>
</gene>
<protein>
    <submittedName>
        <fullName evidence="1">Uncharacterized protein</fullName>
    </submittedName>
</protein>